<dbReference type="Proteomes" id="UP000092445">
    <property type="component" value="Unassembled WGS sequence"/>
</dbReference>
<name>A0A1B0AEK4_GLOPL</name>
<accession>A0A1B0AEK4</accession>
<reference evidence="1" key="2">
    <citation type="submission" date="2020-05" db="UniProtKB">
        <authorList>
            <consortium name="EnsemblMetazoa"/>
        </authorList>
    </citation>
    <scope>IDENTIFICATION</scope>
    <source>
        <strain evidence="1">IAEA</strain>
    </source>
</reference>
<keyword evidence="2" id="KW-1185">Reference proteome</keyword>
<evidence type="ECO:0000313" key="2">
    <source>
        <dbReference type="Proteomes" id="UP000092445"/>
    </source>
</evidence>
<dbReference type="VEuPathDB" id="VectorBase:GPAI043248"/>
<protein>
    <submittedName>
        <fullName evidence="1">Uncharacterized protein</fullName>
    </submittedName>
</protein>
<dbReference type="AlphaFoldDB" id="A0A1B0AEK4"/>
<organism evidence="1 2">
    <name type="scientific">Glossina pallidipes</name>
    <name type="common">Tsetse fly</name>
    <dbReference type="NCBI Taxonomy" id="7398"/>
    <lineage>
        <taxon>Eukaryota</taxon>
        <taxon>Metazoa</taxon>
        <taxon>Ecdysozoa</taxon>
        <taxon>Arthropoda</taxon>
        <taxon>Hexapoda</taxon>
        <taxon>Insecta</taxon>
        <taxon>Pterygota</taxon>
        <taxon>Neoptera</taxon>
        <taxon>Endopterygota</taxon>
        <taxon>Diptera</taxon>
        <taxon>Brachycera</taxon>
        <taxon>Muscomorpha</taxon>
        <taxon>Hippoboscoidea</taxon>
        <taxon>Glossinidae</taxon>
        <taxon>Glossina</taxon>
    </lineage>
</organism>
<reference evidence="2" key="1">
    <citation type="submission" date="2014-03" db="EMBL/GenBank/DDBJ databases">
        <authorList>
            <person name="Aksoy S."/>
            <person name="Warren W."/>
            <person name="Wilson R.K."/>
        </authorList>
    </citation>
    <scope>NUCLEOTIDE SEQUENCE [LARGE SCALE GENOMIC DNA]</scope>
    <source>
        <strain evidence="2">IAEA</strain>
    </source>
</reference>
<evidence type="ECO:0000313" key="1">
    <source>
        <dbReference type="EnsemblMetazoa" id="GPAI043248-PA"/>
    </source>
</evidence>
<dbReference type="EnsemblMetazoa" id="GPAI043248-RA">
    <property type="protein sequence ID" value="GPAI043248-PA"/>
    <property type="gene ID" value="GPAI043248"/>
</dbReference>
<proteinExistence type="predicted"/>
<sequence>MTELMRINAYIVELFVKRPLWCGLITLVSQFRNLEYFILENQKVCTLDRRQRRLSALDLFLRCNTTYDFMNCFRTVIDISENFLSFLKTDTICLRVCLSRLPTKKANVTVLKQQQQQQQHNLTLLNNSSIDYVVDKYSSLKSYRLKNVVFSVRTKRAGHRHRPTITLKTQCSQTSTPSQPFKFALEVLKEKKEKITTNATSMHSFWETNIMSALIDAKESLFHTSR</sequence>